<dbReference type="Proteomes" id="UP000614216">
    <property type="component" value="Unassembled WGS sequence"/>
</dbReference>
<organism evidence="3 4">
    <name type="scientific">Fulvivirga marina</name>
    <dbReference type="NCBI Taxonomy" id="2494733"/>
    <lineage>
        <taxon>Bacteria</taxon>
        <taxon>Pseudomonadati</taxon>
        <taxon>Bacteroidota</taxon>
        <taxon>Cytophagia</taxon>
        <taxon>Cytophagales</taxon>
        <taxon>Fulvivirgaceae</taxon>
        <taxon>Fulvivirga</taxon>
    </lineage>
</organism>
<dbReference type="Pfam" id="PF00171">
    <property type="entry name" value="Aldedh"/>
    <property type="match status" value="2"/>
</dbReference>
<feature type="domain" description="Aldehyde dehydrogenase" evidence="2">
    <location>
        <begin position="283"/>
        <end position="391"/>
    </location>
</feature>
<protein>
    <submittedName>
        <fullName evidence="3">Aldehyde dehydrogenase family protein</fullName>
    </submittedName>
</protein>
<dbReference type="EMBL" id="JAEUGD010000061">
    <property type="protein sequence ID" value="MBL6448388.1"/>
    <property type="molecule type" value="Genomic_DNA"/>
</dbReference>
<comment type="caution">
    <text evidence="3">The sequence shown here is derived from an EMBL/GenBank/DDBJ whole genome shotgun (WGS) entry which is preliminary data.</text>
</comment>
<dbReference type="AlphaFoldDB" id="A0A937G1L0"/>
<reference evidence="3" key="1">
    <citation type="submission" date="2021-01" db="EMBL/GenBank/DDBJ databases">
        <title>Fulvivirga kasyanovii gen. nov., sp nov., a novel member of the phylum Bacteroidetes isolated from seawater in a mussel farm.</title>
        <authorList>
            <person name="Zhao L.-H."/>
            <person name="Wang Z.-J."/>
        </authorList>
    </citation>
    <scope>NUCLEOTIDE SEQUENCE</scope>
    <source>
        <strain evidence="3">29W222</strain>
    </source>
</reference>
<name>A0A937G1L0_9BACT</name>
<feature type="domain" description="Aldehyde dehydrogenase" evidence="2">
    <location>
        <begin position="12"/>
        <end position="245"/>
    </location>
</feature>
<dbReference type="Gene3D" id="3.40.309.10">
    <property type="entry name" value="Aldehyde Dehydrogenase, Chain A, domain 2"/>
    <property type="match status" value="1"/>
</dbReference>
<gene>
    <name evidence="3" type="ORF">JMN32_18890</name>
</gene>
<keyword evidence="1" id="KW-0560">Oxidoreductase</keyword>
<dbReference type="GO" id="GO:0016620">
    <property type="term" value="F:oxidoreductase activity, acting on the aldehyde or oxo group of donors, NAD or NADP as acceptor"/>
    <property type="evidence" value="ECO:0007669"/>
    <property type="project" value="InterPro"/>
</dbReference>
<dbReference type="Gene3D" id="3.40.605.10">
    <property type="entry name" value="Aldehyde Dehydrogenase, Chain A, domain 1"/>
    <property type="match status" value="1"/>
</dbReference>
<keyword evidence="4" id="KW-1185">Reference proteome</keyword>
<evidence type="ECO:0000259" key="2">
    <source>
        <dbReference type="Pfam" id="PF00171"/>
    </source>
</evidence>
<sequence length="396" mass="44863">MSLIHNKNISPFYKALLQHKDLLIKVYAGEIGYTPEEVEALWEDMDHFFKNLSVSLEGRKKLWAQEAALYHSIESSFTLRRCGWGNILFVPPVNSIIPTLPIVITSAIAMGNSPFILHSRRCPQTFMLFRSICNKVMPEVVFLEKEDDFNIEKVFKDQQIDLLLYQGGSHHFPSLLNACANQGVYPILEGSGQTLSIIESGDDDLIKTYATKIAHSKLFCKGSICSSPNLVFIPQPYIKAFTSYYSNILVKKYQEKDGQISANEEQLGIKLNALIGDDWEKPVSGVITVNIQEAIKLLNEDLNGMVAICIPYNNIGEVRKLLSLYRYGLQISFYSSSSESSLYTELKARNNVSRITRNKLQIEQKSILPWGGYRLSGISKVQDYFEKFTKTITIED</sequence>
<evidence type="ECO:0000313" key="3">
    <source>
        <dbReference type="EMBL" id="MBL6448388.1"/>
    </source>
</evidence>
<dbReference type="InterPro" id="IPR016163">
    <property type="entry name" value="Ald_DH_C"/>
</dbReference>
<dbReference type="InterPro" id="IPR016161">
    <property type="entry name" value="Ald_DH/histidinol_DH"/>
</dbReference>
<dbReference type="InterPro" id="IPR016162">
    <property type="entry name" value="Ald_DH_N"/>
</dbReference>
<dbReference type="RefSeq" id="WP_202857925.1">
    <property type="nucleotide sequence ID" value="NZ_JAEUGD010000061.1"/>
</dbReference>
<evidence type="ECO:0000256" key="1">
    <source>
        <dbReference type="ARBA" id="ARBA00023002"/>
    </source>
</evidence>
<dbReference type="InterPro" id="IPR015590">
    <property type="entry name" value="Aldehyde_DH_dom"/>
</dbReference>
<accession>A0A937G1L0</accession>
<dbReference type="SUPFAM" id="SSF53720">
    <property type="entry name" value="ALDH-like"/>
    <property type="match status" value="1"/>
</dbReference>
<evidence type="ECO:0000313" key="4">
    <source>
        <dbReference type="Proteomes" id="UP000614216"/>
    </source>
</evidence>
<proteinExistence type="predicted"/>